<feature type="transmembrane region" description="Helical" evidence="1">
    <location>
        <begin position="75"/>
        <end position="97"/>
    </location>
</feature>
<dbReference type="KEGG" id="bmus:118881846"/>
<keyword evidence="1" id="KW-1133">Transmembrane helix</keyword>
<accession>A0A8B8VDP5</accession>
<keyword evidence="1" id="KW-0812">Transmembrane</keyword>
<dbReference type="Proteomes" id="UP000694857">
    <property type="component" value="Chromosome 15"/>
</dbReference>
<dbReference type="AlphaFoldDB" id="A0A8B8VDP5"/>
<evidence type="ECO:0000256" key="1">
    <source>
        <dbReference type="SAM" id="Phobius"/>
    </source>
</evidence>
<feature type="transmembrane region" description="Helical" evidence="1">
    <location>
        <begin position="103"/>
        <end position="128"/>
    </location>
</feature>
<dbReference type="GeneID" id="118881846"/>
<keyword evidence="2" id="KW-1185">Reference proteome</keyword>
<dbReference type="RefSeq" id="XP_036683023.1">
    <property type="nucleotide sequence ID" value="XM_036827128.1"/>
</dbReference>
<keyword evidence="1" id="KW-0472">Membrane</keyword>
<sequence length="217" mass="24357">MKVEKGKLQARILELHRPGRKSRFCYRLHCGVVGGHESHHLRSFHLLTWKRGHSYLLMGPSCGPGATSFINTVSVGVIVTILMNFTISIIVIIAVNFTVPTSVSIIVVIVMNFTITTSISIIVMNFTITTSISIIVMNFTSSVTSSSSSHDTSMTIIPIVTLTWWVMTMDKCRAIICGFLMQTKGLNKLYFYFLRGNMRKEQAEHKSFGKKFDLCLQ</sequence>
<gene>
    <name evidence="3" type="primary">LOC118881846</name>
</gene>
<proteinExistence type="predicted"/>
<reference evidence="3" key="1">
    <citation type="submission" date="2025-08" db="UniProtKB">
        <authorList>
            <consortium name="RefSeq"/>
        </authorList>
    </citation>
    <scope>IDENTIFICATION</scope>
    <source>
        <tissue evidence="3">Epidermis and Blubber</tissue>
    </source>
</reference>
<name>A0A8B8VDP5_BALMU</name>
<protein>
    <submittedName>
        <fullName evidence="3">Uncharacterized protein LOC118881846 isoform X1</fullName>
    </submittedName>
</protein>
<evidence type="ECO:0000313" key="2">
    <source>
        <dbReference type="Proteomes" id="UP000694857"/>
    </source>
</evidence>
<organism evidence="2 3">
    <name type="scientific">Balaenoptera musculus</name>
    <name type="common">Blue whale</name>
    <dbReference type="NCBI Taxonomy" id="9771"/>
    <lineage>
        <taxon>Eukaryota</taxon>
        <taxon>Metazoa</taxon>
        <taxon>Chordata</taxon>
        <taxon>Craniata</taxon>
        <taxon>Vertebrata</taxon>
        <taxon>Euteleostomi</taxon>
        <taxon>Mammalia</taxon>
        <taxon>Eutheria</taxon>
        <taxon>Laurasiatheria</taxon>
        <taxon>Artiodactyla</taxon>
        <taxon>Whippomorpha</taxon>
        <taxon>Cetacea</taxon>
        <taxon>Mysticeti</taxon>
        <taxon>Balaenopteridae</taxon>
        <taxon>Balaenoptera</taxon>
    </lineage>
</organism>
<evidence type="ECO:0000313" key="3">
    <source>
        <dbReference type="RefSeq" id="XP_036683023.1"/>
    </source>
</evidence>